<feature type="transmembrane region" description="Helical" evidence="1">
    <location>
        <begin position="182"/>
        <end position="201"/>
    </location>
</feature>
<evidence type="ECO:0000256" key="1">
    <source>
        <dbReference type="SAM" id="Phobius"/>
    </source>
</evidence>
<evidence type="ECO:0000313" key="2">
    <source>
        <dbReference type="EMBL" id="TLS36935.1"/>
    </source>
</evidence>
<dbReference type="InterPro" id="IPR017516">
    <property type="entry name" value="AbrB_dup"/>
</dbReference>
<feature type="transmembrane region" description="Helical" evidence="1">
    <location>
        <begin position="263"/>
        <end position="286"/>
    </location>
</feature>
<protein>
    <submittedName>
        <fullName evidence="2">AbrB family transcriptional regulator</fullName>
    </submittedName>
</protein>
<feature type="transmembrane region" description="Helical" evidence="1">
    <location>
        <begin position="137"/>
        <end position="162"/>
    </location>
</feature>
<organism evidence="2 3">
    <name type="scientific">Exobacillus caeni</name>
    <dbReference type="NCBI Taxonomy" id="2574798"/>
    <lineage>
        <taxon>Bacteria</taxon>
        <taxon>Bacillati</taxon>
        <taxon>Bacillota</taxon>
        <taxon>Bacilli</taxon>
        <taxon>Bacillales</taxon>
        <taxon>Guptibacillaceae</taxon>
        <taxon>Exobacillus</taxon>
    </lineage>
</organism>
<sequence>MNKLVLLIAAFIGGYLFNFFNIPAGWLLGAMLVGAFYRLFIGDVSYSPMLFDLALAVIGISIGLTIKIIMFKQVASFLLPLAVSMFTLLAASWLLGKLLERKSSLDPKTALFCCIPAGASVMMALSREYKANLSMVAAFQTVRIMLLVSTIPITAGFMSSFIETDEVQKSSIGASVGVGLPSSWLGFVLYAFLIGVTLFIAGKWKIPIAPFLYAIILGFLFNTFIHALPSMPNLLVGGGMAMLGVIIGLRFDRESVAEFKSIGWTSLGVLMAFFILTFLSTFVFYLLTPLDFITSLLAVVPAGAPQMASVASLLHLDASIVAAMQVIRLLAIVVLIPLIIPFLVKTEKT</sequence>
<keyword evidence="1" id="KW-0812">Transmembrane</keyword>
<feature type="transmembrane region" description="Helical" evidence="1">
    <location>
        <begin position="234"/>
        <end position="251"/>
    </location>
</feature>
<dbReference type="OrthoDB" id="5460360at2"/>
<feature type="transmembrane region" description="Helical" evidence="1">
    <location>
        <begin position="49"/>
        <end position="70"/>
    </location>
</feature>
<keyword evidence="1" id="KW-1133">Transmembrane helix</keyword>
<feature type="transmembrane region" description="Helical" evidence="1">
    <location>
        <begin position="326"/>
        <end position="344"/>
    </location>
</feature>
<dbReference type="PIRSF" id="PIRSF038991">
    <property type="entry name" value="Protein_AbrB"/>
    <property type="match status" value="1"/>
</dbReference>
<feature type="transmembrane region" description="Helical" evidence="1">
    <location>
        <begin position="7"/>
        <end position="37"/>
    </location>
</feature>
<proteinExistence type="predicted"/>
<dbReference type="NCBIfam" id="TIGR03082">
    <property type="entry name" value="Gneg_AbrB_dup"/>
    <property type="match status" value="2"/>
</dbReference>
<dbReference type="PANTHER" id="PTHR38457:SF1">
    <property type="entry name" value="REGULATOR ABRB-RELATED"/>
    <property type="match status" value="1"/>
</dbReference>
<name>A0A5R9FBD1_9BACL</name>
<keyword evidence="3" id="KW-1185">Reference proteome</keyword>
<evidence type="ECO:0000313" key="3">
    <source>
        <dbReference type="Proteomes" id="UP000308230"/>
    </source>
</evidence>
<gene>
    <name evidence="2" type="ORF">FCL54_13340</name>
</gene>
<dbReference type="EMBL" id="SWLG01000008">
    <property type="protein sequence ID" value="TLS36935.1"/>
    <property type="molecule type" value="Genomic_DNA"/>
</dbReference>
<accession>A0A5R9FBD1</accession>
<comment type="caution">
    <text evidence="2">The sequence shown here is derived from an EMBL/GenBank/DDBJ whole genome shotgun (WGS) entry which is preliminary data.</text>
</comment>
<feature type="transmembrane region" description="Helical" evidence="1">
    <location>
        <begin position="208"/>
        <end position="228"/>
    </location>
</feature>
<reference evidence="2 3" key="1">
    <citation type="submission" date="2019-04" db="EMBL/GenBank/DDBJ databases">
        <title>Bacillus caeni sp. nov., a bacterium isolated from mangrove sediment.</title>
        <authorList>
            <person name="Huang H."/>
            <person name="Mo K."/>
            <person name="Hu Y."/>
        </authorList>
    </citation>
    <scope>NUCLEOTIDE SEQUENCE [LARGE SCALE GENOMIC DNA]</scope>
    <source>
        <strain evidence="2 3">HB172195</strain>
    </source>
</reference>
<dbReference type="InterPro" id="IPR007820">
    <property type="entry name" value="AbrB_fam"/>
</dbReference>
<dbReference type="PANTHER" id="PTHR38457">
    <property type="entry name" value="REGULATOR ABRB-RELATED"/>
    <property type="match status" value="1"/>
</dbReference>
<feature type="transmembrane region" description="Helical" evidence="1">
    <location>
        <begin position="77"/>
        <end position="96"/>
    </location>
</feature>
<dbReference type="RefSeq" id="WP_138127132.1">
    <property type="nucleotide sequence ID" value="NZ_SWLG01000008.1"/>
</dbReference>
<dbReference type="GO" id="GO:0010468">
    <property type="term" value="P:regulation of gene expression"/>
    <property type="evidence" value="ECO:0007669"/>
    <property type="project" value="InterPro"/>
</dbReference>
<feature type="transmembrane region" description="Helical" evidence="1">
    <location>
        <begin position="108"/>
        <end position="125"/>
    </location>
</feature>
<dbReference type="Proteomes" id="UP000308230">
    <property type="component" value="Unassembled WGS sequence"/>
</dbReference>
<keyword evidence="1" id="KW-0472">Membrane</keyword>
<dbReference type="GO" id="GO:0016020">
    <property type="term" value="C:membrane"/>
    <property type="evidence" value="ECO:0007669"/>
    <property type="project" value="InterPro"/>
</dbReference>
<dbReference type="AlphaFoldDB" id="A0A5R9FBD1"/>
<dbReference type="Pfam" id="PF05145">
    <property type="entry name" value="AbrB"/>
    <property type="match status" value="1"/>
</dbReference>